<dbReference type="GO" id="GO:0015833">
    <property type="term" value="P:peptide transport"/>
    <property type="evidence" value="ECO:0007669"/>
    <property type="project" value="TreeGrafter"/>
</dbReference>
<dbReference type="PANTHER" id="PTHR30290:SF38">
    <property type="entry name" value="D,D-DIPEPTIDE-BINDING PERIPLASMIC PROTEIN DDPA-RELATED"/>
    <property type="match status" value="1"/>
</dbReference>
<evidence type="ECO:0000259" key="3">
    <source>
        <dbReference type="Pfam" id="PF00496"/>
    </source>
</evidence>
<dbReference type="GO" id="GO:0043190">
    <property type="term" value="C:ATP-binding cassette (ABC) transporter complex"/>
    <property type="evidence" value="ECO:0007669"/>
    <property type="project" value="InterPro"/>
</dbReference>
<dbReference type="SUPFAM" id="SSF53850">
    <property type="entry name" value="Periplasmic binding protein-like II"/>
    <property type="match status" value="1"/>
</dbReference>
<accession>A0A917SEP3</accession>
<feature type="signal peptide" evidence="2">
    <location>
        <begin position="1"/>
        <end position="36"/>
    </location>
</feature>
<evidence type="ECO:0000313" key="5">
    <source>
        <dbReference type="Proteomes" id="UP000613840"/>
    </source>
</evidence>
<dbReference type="PIRSF" id="PIRSF002741">
    <property type="entry name" value="MppA"/>
    <property type="match status" value="1"/>
</dbReference>
<dbReference type="Pfam" id="PF00496">
    <property type="entry name" value="SBP_bac_5"/>
    <property type="match status" value="1"/>
</dbReference>
<dbReference type="PANTHER" id="PTHR30290">
    <property type="entry name" value="PERIPLASMIC BINDING COMPONENT OF ABC TRANSPORTER"/>
    <property type="match status" value="1"/>
</dbReference>
<dbReference type="EMBL" id="BMMZ01000010">
    <property type="protein sequence ID" value="GGL75382.1"/>
    <property type="molecule type" value="Genomic_DNA"/>
</dbReference>
<protein>
    <submittedName>
        <fullName evidence="4">Peptide-binding protein</fullName>
    </submittedName>
</protein>
<dbReference type="InterPro" id="IPR039424">
    <property type="entry name" value="SBP_5"/>
</dbReference>
<dbReference type="Gene3D" id="3.10.105.10">
    <property type="entry name" value="Dipeptide-binding Protein, Domain 3"/>
    <property type="match status" value="1"/>
</dbReference>
<reference evidence="4" key="2">
    <citation type="submission" date="2020-09" db="EMBL/GenBank/DDBJ databases">
        <authorList>
            <person name="Sun Q."/>
            <person name="Zhou Y."/>
        </authorList>
    </citation>
    <scope>NUCLEOTIDE SEQUENCE</scope>
    <source>
        <strain evidence="4">CGMCC 4.7306</strain>
    </source>
</reference>
<dbReference type="GO" id="GO:0042597">
    <property type="term" value="C:periplasmic space"/>
    <property type="evidence" value="ECO:0007669"/>
    <property type="project" value="UniProtKB-ARBA"/>
</dbReference>
<dbReference type="AlphaFoldDB" id="A0A917SEP3"/>
<evidence type="ECO:0000256" key="1">
    <source>
        <dbReference type="ARBA" id="ARBA00022729"/>
    </source>
</evidence>
<dbReference type="InterPro" id="IPR000914">
    <property type="entry name" value="SBP_5_dom"/>
</dbReference>
<feature type="chain" id="PRO_5036988226" evidence="2">
    <location>
        <begin position="37"/>
        <end position="556"/>
    </location>
</feature>
<gene>
    <name evidence="4" type="primary">appA</name>
    <name evidence="4" type="ORF">GCM10011575_36980</name>
</gene>
<organism evidence="4 5">
    <name type="scientific">Microlunatus endophyticus</name>
    <dbReference type="NCBI Taxonomy" id="1716077"/>
    <lineage>
        <taxon>Bacteria</taxon>
        <taxon>Bacillati</taxon>
        <taxon>Actinomycetota</taxon>
        <taxon>Actinomycetes</taxon>
        <taxon>Propionibacteriales</taxon>
        <taxon>Propionibacteriaceae</taxon>
        <taxon>Microlunatus</taxon>
    </lineage>
</organism>
<evidence type="ECO:0000256" key="2">
    <source>
        <dbReference type="SAM" id="SignalP"/>
    </source>
</evidence>
<comment type="caution">
    <text evidence="4">The sequence shown here is derived from an EMBL/GenBank/DDBJ whole genome shotgun (WGS) entry which is preliminary data.</text>
</comment>
<proteinExistence type="predicted"/>
<dbReference type="RefSeq" id="WP_188896853.1">
    <property type="nucleotide sequence ID" value="NZ_BMMZ01000010.1"/>
</dbReference>
<evidence type="ECO:0000313" key="4">
    <source>
        <dbReference type="EMBL" id="GGL75382.1"/>
    </source>
</evidence>
<dbReference type="GO" id="GO:1904680">
    <property type="term" value="F:peptide transmembrane transporter activity"/>
    <property type="evidence" value="ECO:0007669"/>
    <property type="project" value="TreeGrafter"/>
</dbReference>
<reference evidence="4" key="1">
    <citation type="journal article" date="2014" name="Int. J. Syst. Evol. Microbiol.">
        <title>Complete genome sequence of Corynebacterium casei LMG S-19264T (=DSM 44701T), isolated from a smear-ripened cheese.</title>
        <authorList>
            <consortium name="US DOE Joint Genome Institute (JGI-PGF)"/>
            <person name="Walter F."/>
            <person name="Albersmeier A."/>
            <person name="Kalinowski J."/>
            <person name="Ruckert C."/>
        </authorList>
    </citation>
    <scope>NUCLEOTIDE SEQUENCE</scope>
    <source>
        <strain evidence="4">CGMCC 4.7306</strain>
    </source>
</reference>
<keyword evidence="5" id="KW-1185">Reference proteome</keyword>
<sequence>MSTSAQASRAFGRTGVRVLRAAGVLLTAAAVTTATACGGTKGGVATTSGKTNIIQMGTINPPSGFNPINQSDVGGQWALGFELDTLLVQPNALDFQPKLANSFETTDDQNFTIKLNPKATWSDGKPVTAQDVVFTLNLIANPDSATAYGGDIATFKGVDPVTGKLPKGQTKIPGLTAVDDHTVKFQTATKVDPNLVKELVGTKILIIPEHVLSTIKPADFANSDYAKSPTVTDGPYKLTKYTANVSIEFTANEKYYLGAPKIKTFIQKIMPASDLAGELQTNTIQANSSGGIGNIPIQDLKTVKAMKNVTTTVSPTIGFQTILFNTKVFKSVKMRQGLAHAINRPQMISQLLKGNGQIIDGPYTSQSPYLDKSLKVTSYDPALAKKLIKESGWDMNTKIKFLIPTGNQIREEAGDIMAQNFKDIGLNVQVTKYDFPTVLSMEQKGNYDLGLLGLTFNVDPDVTSLYASTGSFNFTGYDDPESDKLLKEGKTEPDPNKRKAIYAKLQKIWQQDMPLLSTYSDDNISAKSKSLKVGGATPFWYGTTANLQDWEFSGAQ</sequence>
<keyword evidence="1 2" id="KW-0732">Signal</keyword>
<dbReference type="Gene3D" id="3.40.190.10">
    <property type="entry name" value="Periplasmic binding protein-like II"/>
    <property type="match status" value="1"/>
</dbReference>
<dbReference type="Proteomes" id="UP000613840">
    <property type="component" value="Unassembled WGS sequence"/>
</dbReference>
<dbReference type="Gene3D" id="3.90.76.10">
    <property type="entry name" value="Dipeptide-binding Protein, Domain 1"/>
    <property type="match status" value="1"/>
</dbReference>
<dbReference type="InterPro" id="IPR030678">
    <property type="entry name" value="Peptide/Ni-bd"/>
</dbReference>
<name>A0A917SEP3_9ACTN</name>
<feature type="domain" description="Solute-binding protein family 5" evidence="3">
    <location>
        <begin position="95"/>
        <end position="474"/>
    </location>
</feature>